<evidence type="ECO:0000313" key="2">
    <source>
        <dbReference type="EMBL" id="MCS2611089.1"/>
    </source>
</evidence>
<evidence type="ECO:0008006" key="4">
    <source>
        <dbReference type="Google" id="ProtNLM"/>
    </source>
</evidence>
<gene>
    <name evidence="2" type="ORF">LLY24_17390</name>
</gene>
<dbReference type="Proteomes" id="UP001165542">
    <property type="component" value="Unassembled WGS sequence"/>
</dbReference>
<keyword evidence="1" id="KW-1133">Transmembrane helix</keyword>
<dbReference type="EMBL" id="JAJISC010000010">
    <property type="protein sequence ID" value="MCS2611089.1"/>
    <property type="molecule type" value="Genomic_DNA"/>
</dbReference>
<protein>
    <recommendedName>
        <fullName evidence="4">Secreted protein</fullName>
    </recommendedName>
</protein>
<accession>A0ABT2EKI4</accession>
<organism evidence="2 3">
    <name type="scientific">Halomonas dongshanensis</name>
    <dbReference type="NCBI Taxonomy" id="2890835"/>
    <lineage>
        <taxon>Bacteria</taxon>
        <taxon>Pseudomonadati</taxon>
        <taxon>Pseudomonadota</taxon>
        <taxon>Gammaproteobacteria</taxon>
        <taxon>Oceanospirillales</taxon>
        <taxon>Halomonadaceae</taxon>
        <taxon>Halomonas</taxon>
    </lineage>
</organism>
<reference evidence="2" key="1">
    <citation type="submission" date="2021-11" db="EMBL/GenBank/DDBJ databases">
        <title>Halomonas sp., isolated from a coastal aquaculture zone in Dongshan Bay.</title>
        <authorList>
            <person name="Lin W."/>
        </authorList>
    </citation>
    <scope>NUCLEOTIDE SEQUENCE</scope>
    <source>
        <strain evidence="2">Yzlin-01</strain>
    </source>
</reference>
<evidence type="ECO:0000313" key="3">
    <source>
        <dbReference type="Proteomes" id="UP001165542"/>
    </source>
</evidence>
<sequence length="122" mass="13197">MKFIGYITTFVLAVAVAVTLSVFSLMTLAAQDESQRGHVDQGQVCVATSDEEALGCPDGGLFMARLPVTGEDIQTPLRLENRLLNTMALYCDTNHEIHRTQTGVICVLTHERISAAASDEDA</sequence>
<keyword evidence="3" id="KW-1185">Reference proteome</keyword>
<comment type="caution">
    <text evidence="2">The sequence shown here is derived from an EMBL/GenBank/DDBJ whole genome shotgun (WGS) entry which is preliminary data.</text>
</comment>
<proteinExistence type="predicted"/>
<dbReference type="RefSeq" id="WP_259037587.1">
    <property type="nucleotide sequence ID" value="NZ_JAJISC010000010.1"/>
</dbReference>
<feature type="transmembrane region" description="Helical" evidence="1">
    <location>
        <begin position="6"/>
        <end position="28"/>
    </location>
</feature>
<name>A0ABT2EKI4_9GAMM</name>
<keyword evidence="1" id="KW-0812">Transmembrane</keyword>
<evidence type="ECO:0000256" key="1">
    <source>
        <dbReference type="SAM" id="Phobius"/>
    </source>
</evidence>
<keyword evidence="1" id="KW-0472">Membrane</keyword>